<dbReference type="RefSeq" id="WP_009138227.1">
    <property type="nucleotide sequence ID" value="NZ_JH594600.1"/>
</dbReference>
<dbReference type="InterPro" id="IPR032025">
    <property type="entry name" value="DUF5063"/>
</dbReference>
<keyword evidence="2" id="KW-1185">Reference proteome</keyword>
<evidence type="ECO:0000313" key="2">
    <source>
        <dbReference type="Proteomes" id="UP000004892"/>
    </source>
</evidence>
<dbReference type="eggNOG" id="ENOG50318R1">
    <property type="taxonomic scope" value="Bacteria"/>
</dbReference>
<dbReference type="Pfam" id="PF16702">
    <property type="entry name" value="DUF5063"/>
    <property type="match status" value="1"/>
</dbReference>
<comment type="caution">
    <text evidence="1">The sequence shown here is derived from an EMBL/GenBank/DDBJ whole genome shotgun (WGS) entry which is preliminary data.</text>
</comment>
<protein>
    <recommendedName>
        <fullName evidence="3">DUF5063 domain-containing protein</fullName>
    </recommendedName>
</protein>
<dbReference type="GeneID" id="98070602"/>
<organism evidence="1 2">
    <name type="scientific">Odoribacter laneus YIT 12061</name>
    <dbReference type="NCBI Taxonomy" id="742817"/>
    <lineage>
        <taxon>Bacteria</taxon>
        <taxon>Pseudomonadati</taxon>
        <taxon>Bacteroidota</taxon>
        <taxon>Bacteroidia</taxon>
        <taxon>Bacteroidales</taxon>
        <taxon>Odoribacteraceae</taxon>
        <taxon>Odoribacter</taxon>
    </lineage>
</organism>
<name>H1DLE9_9BACT</name>
<dbReference type="Gene3D" id="1.20.120.1550">
    <property type="entry name" value="Protein of unknown function DUF5063"/>
    <property type="match status" value="1"/>
</dbReference>
<proteinExistence type="predicted"/>
<accession>H1DLE9</accession>
<dbReference type="HOGENOM" id="CLU_1375822_0_0_10"/>
<dbReference type="STRING" id="742817.HMPREF9449_03085"/>
<evidence type="ECO:0000313" key="1">
    <source>
        <dbReference type="EMBL" id="EHP44977.1"/>
    </source>
</evidence>
<evidence type="ECO:0008006" key="3">
    <source>
        <dbReference type="Google" id="ProtNLM"/>
    </source>
</evidence>
<sequence length="178" mass="20854">MEDFQHVGYSKEVIEFVAVAKEFCDFVETIPTMERKDVLQRLQKFIPLIYLKGSLLPACECEEEGLAEDTVTEEQYNYLFGELHRLFGEYDEYLEVFDESMQYSEAPVVHSISEKVCDIYQDLKNFITTFRCGIPEIIGEALWMLNNNFELYWGKACAEVLRAVHQAVYRLADDERKM</sequence>
<dbReference type="InterPro" id="IPR038312">
    <property type="entry name" value="DUF5063_sf"/>
</dbReference>
<dbReference type="AlphaFoldDB" id="H1DLE9"/>
<gene>
    <name evidence="1" type="ORF">HMPREF9449_03085</name>
</gene>
<dbReference type="PATRIC" id="fig|742817.3.peg.3290"/>
<dbReference type="Proteomes" id="UP000004892">
    <property type="component" value="Unassembled WGS sequence"/>
</dbReference>
<dbReference type="EMBL" id="ADMC01000038">
    <property type="protein sequence ID" value="EHP44977.1"/>
    <property type="molecule type" value="Genomic_DNA"/>
</dbReference>
<reference evidence="1 2" key="1">
    <citation type="submission" date="2012-01" db="EMBL/GenBank/DDBJ databases">
        <title>The Genome Sequence of Odoribacter laneus YIT 12061.</title>
        <authorList>
            <consortium name="The Broad Institute Genome Sequencing Platform"/>
            <person name="Earl A."/>
            <person name="Ward D."/>
            <person name="Feldgarden M."/>
            <person name="Gevers D."/>
            <person name="Morotomi M."/>
            <person name="Young S.K."/>
            <person name="Zeng Q."/>
            <person name="Gargeya S."/>
            <person name="Fitzgerald M."/>
            <person name="Haas B."/>
            <person name="Abouelleil A."/>
            <person name="Alvarado L."/>
            <person name="Arachchi H.M."/>
            <person name="Berlin A."/>
            <person name="Chapman S.B."/>
            <person name="Gearin G."/>
            <person name="Goldberg J."/>
            <person name="Griggs A."/>
            <person name="Gujja S."/>
            <person name="Hansen M."/>
            <person name="Heiman D."/>
            <person name="Howarth C."/>
            <person name="Larimer J."/>
            <person name="Lui A."/>
            <person name="MacDonald P.J.P."/>
            <person name="McCowen C."/>
            <person name="Montmayeur A."/>
            <person name="Murphy C."/>
            <person name="Neiman D."/>
            <person name="Pearson M."/>
            <person name="Priest M."/>
            <person name="Roberts A."/>
            <person name="Saif S."/>
            <person name="Shea T."/>
            <person name="Sisk P."/>
            <person name="Stolte C."/>
            <person name="Sykes S."/>
            <person name="Wortman J."/>
            <person name="Nusbaum C."/>
            <person name="Birren B."/>
        </authorList>
    </citation>
    <scope>NUCLEOTIDE SEQUENCE [LARGE SCALE GENOMIC DNA]</scope>
    <source>
        <strain evidence="1 2">YIT 12061</strain>
    </source>
</reference>